<comment type="caution">
    <text evidence="2">The sequence shown here is derived from an EMBL/GenBank/DDBJ whole genome shotgun (WGS) entry which is preliminary data.</text>
</comment>
<dbReference type="Proteomes" id="UP000886829">
    <property type="component" value="Unassembled WGS sequence"/>
</dbReference>
<evidence type="ECO:0000259" key="1">
    <source>
        <dbReference type="PROSITE" id="PS51208"/>
    </source>
</evidence>
<dbReference type="InterPro" id="IPR036709">
    <property type="entry name" value="Autotransporte_beta_dom_sf"/>
</dbReference>
<dbReference type="Gene3D" id="2.40.128.130">
    <property type="entry name" value="Autotransporter beta-domain"/>
    <property type="match status" value="1"/>
</dbReference>
<dbReference type="PROSITE" id="PS51208">
    <property type="entry name" value="AUTOTRANSPORTER"/>
    <property type="match status" value="1"/>
</dbReference>
<sequence>NTLKTYGTGLQVKITAAEQTGATLDLTPDAGVEATEENQLLQITGGTIDLQGNSANSGGYLTIKNGTLEIGDDVVLTNSTDSTKAGQLIVSGAAATDNATLRISSEKLKSFLAADGQGPDKSGAVTVNSGSIYLTDSTKSAVDLADGFTFATSAVEAGGSIALTTTADSIIAGDKLAVSKALTGTATNVNIEATTLTLGDETVAGSTGTDFGFKSATTQSLNLVQSGSGSFVLKNAINLKAATQEVDNIYTEKSDDKIEIAGNGGNIANLDLILNGGDDGALTIAAGHFTGNVDVELKSGALTVGGQAAGSDYAGIDASLTFAAGTTLTLNNADDSGQGGNNTITVQGNGDADPVWATGLTRTASSTLDLRQATITFASDAPNASGTYDKLTTFDVQSGGKLLVTEDQMNYLLNKIHDPRASAVSGAGFVLAGNGAVIVDGDLEVSVTNLTSGASATADDTIYFNNGGVLQADSLTINEGSINDLDTSTANGLNIGSGDLVAETIALNNNHLVSANGGVQENFTVKDGDLEVGSSLTSVNSNVVLGDGTSGASLKLGYIRNNYDQYGIALPETEENAYTLSAKTGTVLPNLVLNGAATDPNKSALTVEYGDWTIQDLTASGANIKVGSASPAHDIDGNAYTTILTGQDLTLNGGVDMHVYDNATAKFETLALNGGNVTVHNTTLTIDGKYVAPVEDNPATTDDETVAESWGLSATTGSKVEVEGREGKLILGADAVKGISTTKNADGVYVYNKKNTAQNAFVTLTDWATLSLGLDSSVTFDKTSLQELRKDFISGNTGNVLTQGFINIGEAQIAGINTSTGTISWNGQNGAPGLKDYSDIIADILQNGLTSATLIDVTAGDTVQANVGNILADGSTPIVKLGDTTLHQANADGNFIANENGTEVDAIVTQGAHFAVYNGGKLNDVTLQGGTSTSTTEFAVIASATEGAEETETTIKSVTSATANTSFNVAGKTTVTGNVDVGEVVLSKDLTVNGKTYISEGLNSDEDASGNLVTTGTLTTNDTLEVLGGADFAGNIVANSTATFGAADGSDIDSLGHQHEYYFTGNNTFKNVNLYNGAEFDKGVTTAETMTIGDGMEIYGGASVKANVLQFTTAAATADNKWISVGEPAGEDKATGEKWESSNGYLTVGRLDLAGNTLVTDPDWSKPASIVAIGQLGSATAVTSALGNDAGTLDGSLVALQNSILAIGVTDSTETDGDTAIEQIQQTFATYLNDKGALSEDGVGAIAYVAKAMDLGADDKIVVDASRNAKQYQDLMDGTNTNPSTADTAFKTAVTSNNAYIGANSVLAFGNAALNATRTDGTTTTDRAALHFDDDAASIFGAGGKIVLTGGEFNTIDEVLLFTDNGTGEHNGVTIAADGQDIRVESLSGLYYMTLEAGSETTGGELMLNHSRLNEVFTSASTPVKNSLVAYAERNNNWADGNAEVDRLVGDLRKDVTYTPANGFRDANGASLDSNRFVAIEQKDAQGAVTGYTVYDEADNAVLDYTVMYDASGATAETTARMGAYAGVAQAALAAGASTYDSISSRMGIGAQSSTMTFAENGQGAGLWLNPIYKSHDSDGFDAEGVDYGVDMDLYGVALGADYTLANGLRFGAMFNVGSGDADGQGAGSAVSNDFDYYGFGAFVGYTMGALSVVGDVSYTAVDNDVEANLPFDKVGASLDSTNFSVGVTGKYELDFNGLSVAPHAGLRYSSIDIDDYSVDGQETYAHFSAQSMDVFSIPVGVTIAKDIVAGSWTVKPSFDLTLTGNFGDDEFDGDVEWEGVSNLVTQTSTEVLDNFTYGATLGVAAQTGNFSLGLGVNYTGSSNVDEFGVQANARYVF</sequence>
<dbReference type="InterPro" id="IPR005546">
    <property type="entry name" value="Autotransporte_beta"/>
</dbReference>
<reference evidence="2" key="1">
    <citation type="journal article" date="2021" name="PeerJ">
        <title>Extensive microbial diversity within the chicken gut microbiome revealed by metagenomics and culture.</title>
        <authorList>
            <person name="Gilroy R."/>
            <person name="Ravi A."/>
            <person name="Getino M."/>
            <person name="Pursley I."/>
            <person name="Horton D.L."/>
            <person name="Alikhan N.F."/>
            <person name="Baker D."/>
            <person name="Gharbi K."/>
            <person name="Hall N."/>
            <person name="Watson M."/>
            <person name="Adriaenssens E.M."/>
            <person name="Foster-Nyarko E."/>
            <person name="Jarju S."/>
            <person name="Secka A."/>
            <person name="Antonio M."/>
            <person name="Oren A."/>
            <person name="Chaudhuri R.R."/>
            <person name="La Ragione R."/>
            <person name="Hildebrand F."/>
            <person name="Pallen M.J."/>
        </authorList>
    </citation>
    <scope>NUCLEOTIDE SEQUENCE</scope>
    <source>
        <strain evidence="2">USASDec5-558</strain>
    </source>
</reference>
<feature type="non-terminal residue" evidence="2">
    <location>
        <position position="1"/>
    </location>
</feature>
<evidence type="ECO:0000313" key="3">
    <source>
        <dbReference type="Proteomes" id="UP000886829"/>
    </source>
</evidence>
<dbReference type="SMART" id="SM00869">
    <property type="entry name" value="Autotransporter"/>
    <property type="match status" value="1"/>
</dbReference>
<gene>
    <name evidence="2" type="ORF">H9850_01465</name>
</gene>
<organism evidence="2 3">
    <name type="scientific">Candidatus Anaerobiospirillum pullistercoris</name>
    <dbReference type="NCBI Taxonomy" id="2838452"/>
    <lineage>
        <taxon>Bacteria</taxon>
        <taxon>Pseudomonadati</taxon>
        <taxon>Pseudomonadota</taxon>
        <taxon>Gammaproteobacteria</taxon>
        <taxon>Aeromonadales</taxon>
        <taxon>Succinivibrionaceae</taxon>
        <taxon>Anaerobiospirillum</taxon>
    </lineage>
</organism>
<dbReference type="Pfam" id="PF03797">
    <property type="entry name" value="Autotransporter"/>
    <property type="match status" value="1"/>
</dbReference>
<evidence type="ECO:0000313" key="2">
    <source>
        <dbReference type="EMBL" id="HIX56122.1"/>
    </source>
</evidence>
<reference evidence="2" key="2">
    <citation type="submission" date="2021-04" db="EMBL/GenBank/DDBJ databases">
        <authorList>
            <person name="Gilroy R."/>
        </authorList>
    </citation>
    <scope>NUCLEOTIDE SEQUENCE</scope>
    <source>
        <strain evidence="2">USASDec5-558</strain>
    </source>
</reference>
<protein>
    <submittedName>
        <fullName evidence="2">Autotransporter domain-containing protein</fullName>
    </submittedName>
</protein>
<accession>A0A9D2AZN5</accession>
<dbReference type="SUPFAM" id="SSF103515">
    <property type="entry name" value="Autotransporter"/>
    <property type="match status" value="1"/>
</dbReference>
<feature type="domain" description="Autotransporter" evidence="1">
    <location>
        <begin position="1560"/>
        <end position="1838"/>
    </location>
</feature>
<name>A0A9D2AZN5_9GAMM</name>
<proteinExistence type="predicted"/>
<dbReference type="EMBL" id="DXEV01000031">
    <property type="protein sequence ID" value="HIX56122.1"/>
    <property type="molecule type" value="Genomic_DNA"/>
</dbReference>